<dbReference type="EMBL" id="BAABFU010000001">
    <property type="protein sequence ID" value="GAA4347829.1"/>
    <property type="molecule type" value="Genomic_DNA"/>
</dbReference>
<organism evidence="1 2">
    <name type="scientific">Kangiella taiwanensis</name>
    <dbReference type="NCBI Taxonomy" id="1079179"/>
    <lineage>
        <taxon>Bacteria</taxon>
        <taxon>Pseudomonadati</taxon>
        <taxon>Pseudomonadota</taxon>
        <taxon>Gammaproteobacteria</taxon>
        <taxon>Kangiellales</taxon>
        <taxon>Kangiellaceae</taxon>
        <taxon>Kangiella</taxon>
    </lineage>
</organism>
<proteinExistence type="predicted"/>
<sequence>MVKWNWRFVMKVKALLATLVVAAVLGFAGTAWSAAYLKIGDIKGESQADGHKDEIDVLSWSWGADSNRRRGCVRDFHFVKPIDASSPPILMGQLTQEVYPEARLSVEHDGSNRSRFEYLTLNFRNVRIETFRTGGTDGAPVTEQVSFNFEEVEYSYLQQRADGSFGDRVTATIRGRQCRDN</sequence>
<dbReference type="PANTHER" id="PTHR36152:SF5">
    <property type="entry name" value="PROTEIN HCP1"/>
    <property type="match status" value="1"/>
</dbReference>
<dbReference type="PANTHER" id="PTHR36152">
    <property type="entry name" value="CYTOPLASMIC PROTEIN-RELATED"/>
    <property type="match status" value="1"/>
</dbReference>
<accession>A0ABP8HZ23</accession>
<evidence type="ECO:0000313" key="1">
    <source>
        <dbReference type="EMBL" id="GAA4347829.1"/>
    </source>
</evidence>
<dbReference type="Proteomes" id="UP001501294">
    <property type="component" value="Unassembled WGS sequence"/>
</dbReference>
<dbReference type="SUPFAM" id="SSF141452">
    <property type="entry name" value="Hcp1-like"/>
    <property type="match status" value="1"/>
</dbReference>
<dbReference type="InterPro" id="IPR008514">
    <property type="entry name" value="T6SS_Hcp"/>
</dbReference>
<name>A0ABP8HZ23_9GAMM</name>
<dbReference type="InterPro" id="IPR036624">
    <property type="entry name" value="Hcp1-lik_sf"/>
</dbReference>
<evidence type="ECO:0008006" key="3">
    <source>
        <dbReference type="Google" id="ProtNLM"/>
    </source>
</evidence>
<dbReference type="Pfam" id="PF05638">
    <property type="entry name" value="T6SS_HCP"/>
    <property type="match status" value="1"/>
</dbReference>
<comment type="caution">
    <text evidence="1">The sequence shown here is derived from an EMBL/GenBank/DDBJ whole genome shotgun (WGS) entry which is preliminary data.</text>
</comment>
<gene>
    <name evidence="1" type="ORF">GCM10023150_10720</name>
</gene>
<evidence type="ECO:0000313" key="2">
    <source>
        <dbReference type="Proteomes" id="UP001501294"/>
    </source>
</evidence>
<dbReference type="InterPro" id="IPR053165">
    <property type="entry name" value="HSI-I_assembly_Hcp1"/>
</dbReference>
<dbReference type="Gene3D" id="2.30.110.20">
    <property type="entry name" value="Hcp1-like"/>
    <property type="match status" value="1"/>
</dbReference>
<protein>
    <recommendedName>
        <fullName evidence="3">Type VI secretion system tube protein Hcp</fullName>
    </recommendedName>
</protein>
<keyword evidence="2" id="KW-1185">Reference proteome</keyword>
<reference evidence="2" key="1">
    <citation type="journal article" date="2019" name="Int. J. Syst. Evol. Microbiol.">
        <title>The Global Catalogue of Microorganisms (GCM) 10K type strain sequencing project: providing services to taxonomists for standard genome sequencing and annotation.</title>
        <authorList>
            <consortium name="The Broad Institute Genomics Platform"/>
            <consortium name="The Broad Institute Genome Sequencing Center for Infectious Disease"/>
            <person name="Wu L."/>
            <person name="Ma J."/>
        </authorList>
    </citation>
    <scope>NUCLEOTIDE SEQUENCE [LARGE SCALE GENOMIC DNA]</scope>
    <source>
        <strain evidence="2">JCM 17727</strain>
    </source>
</reference>